<evidence type="ECO:0000313" key="1">
    <source>
        <dbReference type="EMBL" id="EIJ89762.1"/>
    </source>
</evidence>
<dbReference type="AlphaFoldDB" id="I3EKL5"/>
<dbReference type="Gene3D" id="1.10.472.10">
    <property type="entry name" value="Cyclin-like"/>
    <property type="match status" value="1"/>
</dbReference>
<dbReference type="OMA" id="EVICAKI"/>
<organism evidence="1 2">
    <name type="scientific">Nematocida parisii (strain ERTm3)</name>
    <name type="common">Nematode killer fungus</name>
    <dbReference type="NCBI Taxonomy" id="935791"/>
    <lineage>
        <taxon>Eukaryota</taxon>
        <taxon>Fungi</taxon>
        <taxon>Fungi incertae sedis</taxon>
        <taxon>Microsporidia</taxon>
        <taxon>Nematocida</taxon>
    </lineage>
</organism>
<sequence length="156" mass="18305">MQRKESSSIKNLIIHSALLELYYKQKKPQDLSGILKKIHVLNRFTLIEVICAKIYSNMVIAHLPQYTSIEVFFTSCIIFKKYWSDFSLKNIEEIDTEIIDIKKMNRVEMAILRQINYTIHITTEQIQKEIEAEQSVDINYQEAMSSMSFYAIKSGE</sequence>
<gene>
    <name evidence="1" type="ORF">NEQG_00532</name>
</gene>
<evidence type="ECO:0008006" key="3">
    <source>
        <dbReference type="Google" id="ProtNLM"/>
    </source>
</evidence>
<dbReference type="OrthoDB" id="10250320at2759"/>
<keyword evidence="2" id="KW-1185">Reference proteome</keyword>
<accession>I3EKL5</accession>
<dbReference type="InParanoid" id="I3EKL5"/>
<protein>
    <recommendedName>
        <fullName evidence="3">Cyclin N-terminal domain-containing protein</fullName>
    </recommendedName>
</protein>
<name>I3EKL5_NEMP3</name>
<reference evidence="1" key="1">
    <citation type="submission" date="2011-01" db="EMBL/GenBank/DDBJ databases">
        <title>The Genome Sequence of Nematocida parisii strain ERTm3.</title>
        <authorList>
            <consortium name="The Broad Institute Genome Sequencing Platform"/>
            <consortium name="The Broad Institute Genome Sequencing Center for Infectious Disease"/>
            <person name="Cuomo C."/>
            <person name="Troemel E."/>
            <person name="Young S.K."/>
            <person name="Zeng Q."/>
            <person name="Gargeya S."/>
            <person name="Fitzgerald M."/>
            <person name="Haas B."/>
            <person name="Abouelleil A."/>
            <person name="Alvarado L."/>
            <person name="Arachchi H.M."/>
            <person name="Berlin A."/>
            <person name="Chapman S.B."/>
            <person name="Gearin G."/>
            <person name="Goldberg J."/>
            <person name="Griggs A."/>
            <person name="Gujja S."/>
            <person name="Hansen M."/>
            <person name="Heiman D."/>
            <person name="Howarth C."/>
            <person name="Larimer J."/>
            <person name="Lui A."/>
            <person name="MacDonald P.J.P."/>
            <person name="McCowen C."/>
            <person name="Montmayeur A."/>
            <person name="Murphy C."/>
            <person name="Neiman D."/>
            <person name="Pearson M."/>
            <person name="Priest M."/>
            <person name="Roberts A."/>
            <person name="Saif S."/>
            <person name="Shea T."/>
            <person name="Sisk P."/>
            <person name="Stolte C."/>
            <person name="Sykes S."/>
            <person name="Wortman J."/>
            <person name="Nusbaum C."/>
            <person name="Birren B."/>
        </authorList>
    </citation>
    <scope>NUCLEOTIDE SEQUENCE</scope>
    <source>
        <strain evidence="1">ERTm3</strain>
    </source>
</reference>
<dbReference type="Proteomes" id="UP000002872">
    <property type="component" value="Unassembled WGS sequence"/>
</dbReference>
<dbReference type="EMBL" id="GL870876">
    <property type="protein sequence ID" value="EIJ89762.1"/>
    <property type="molecule type" value="Genomic_DNA"/>
</dbReference>
<evidence type="ECO:0000313" key="2">
    <source>
        <dbReference type="Proteomes" id="UP000002872"/>
    </source>
</evidence>
<dbReference type="VEuPathDB" id="MicrosporidiaDB:NEQG_00532"/>
<proteinExistence type="predicted"/>
<dbReference type="HOGENOM" id="CLU_1713774_0_0_1"/>